<proteinExistence type="predicted"/>
<protein>
    <submittedName>
        <fullName evidence="2">Uncharacterized protein</fullName>
    </submittedName>
</protein>
<keyword evidence="3" id="KW-1185">Reference proteome</keyword>
<gene>
    <name evidence="2" type="ORF">F0562_025825</name>
</gene>
<reference evidence="2 3" key="1">
    <citation type="submission" date="2019-09" db="EMBL/GenBank/DDBJ databases">
        <title>A chromosome-level genome assembly of the Chinese tupelo Nyssa sinensis.</title>
        <authorList>
            <person name="Yang X."/>
            <person name="Kang M."/>
            <person name="Yang Y."/>
            <person name="Xiong H."/>
            <person name="Wang M."/>
            <person name="Zhang Z."/>
            <person name="Wang Z."/>
            <person name="Wu H."/>
            <person name="Ma T."/>
            <person name="Liu J."/>
            <person name="Xi Z."/>
        </authorList>
    </citation>
    <scope>NUCLEOTIDE SEQUENCE [LARGE SCALE GENOMIC DNA]</scope>
    <source>
        <strain evidence="2">J267</strain>
        <tissue evidence="2">Leaf</tissue>
    </source>
</reference>
<dbReference type="OrthoDB" id="1638627at2759"/>
<sequence>MADETTKTDVLEAPEASKEVPTMTKKEEAAAVAVAARAAATTRATAALMHSGGRTPYLGVKDHIFWSGVEEFTSEGELSEEPLFLCSEAELEESTVVPPESVIRLVVERGDVPYSFMHYPSCFGLTTDWEE</sequence>
<feature type="region of interest" description="Disordered" evidence="1">
    <location>
        <begin position="1"/>
        <end position="24"/>
    </location>
</feature>
<evidence type="ECO:0000313" key="2">
    <source>
        <dbReference type="EMBL" id="KAA8539133.1"/>
    </source>
</evidence>
<evidence type="ECO:0000256" key="1">
    <source>
        <dbReference type="SAM" id="MobiDB-lite"/>
    </source>
</evidence>
<dbReference type="EMBL" id="CM018037">
    <property type="protein sequence ID" value="KAA8539133.1"/>
    <property type="molecule type" value="Genomic_DNA"/>
</dbReference>
<dbReference type="Proteomes" id="UP000325577">
    <property type="component" value="Linkage Group LG14"/>
</dbReference>
<organism evidence="2 3">
    <name type="scientific">Nyssa sinensis</name>
    <dbReference type="NCBI Taxonomy" id="561372"/>
    <lineage>
        <taxon>Eukaryota</taxon>
        <taxon>Viridiplantae</taxon>
        <taxon>Streptophyta</taxon>
        <taxon>Embryophyta</taxon>
        <taxon>Tracheophyta</taxon>
        <taxon>Spermatophyta</taxon>
        <taxon>Magnoliopsida</taxon>
        <taxon>eudicotyledons</taxon>
        <taxon>Gunneridae</taxon>
        <taxon>Pentapetalae</taxon>
        <taxon>asterids</taxon>
        <taxon>Cornales</taxon>
        <taxon>Nyssaceae</taxon>
        <taxon>Nyssa</taxon>
    </lineage>
</organism>
<accession>A0A5J5B7D5</accession>
<dbReference type="AlphaFoldDB" id="A0A5J5B7D5"/>
<name>A0A5J5B7D5_9ASTE</name>
<evidence type="ECO:0000313" key="3">
    <source>
        <dbReference type="Proteomes" id="UP000325577"/>
    </source>
</evidence>